<dbReference type="Gene3D" id="3.40.50.1820">
    <property type="entry name" value="alpha/beta hydrolase"/>
    <property type="match status" value="1"/>
</dbReference>
<feature type="compositionally biased region" description="Basic and acidic residues" evidence="1">
    <location>
        <begin position="31"/>
        <end position="43"/>
    </location>
</feature>
<accession>A0A926KX79</accession>
<evidence type="ECO:0000256" key="1">
    <source>
        <dbReference type="SAM" id="MobiDB-lite"/>
    </source>
</evidence>
<feature type="region of interest" description="Disordered" evidence="1">
    <location>
        <begin position="1"/>
        <end position="43"/>
    </location>
</feature>
<gene>
    <name evidence="4" type="ORF">H0H10_04755</name>
</gene>
<reference evidence="4" key="1">
    <citation type="submission" date="2020-09" db="EMBL/GenBank/DDBJ databases">
        <title>Streptomyces grisecoloratus sp. nov., isolated from cotton soil.</title>
        <authorList>
            <person name="Xing L."/>
        </authorList>
    </citation>
    <scope>NUCLEOTIDE SEQUENCE</scope>
    <source>
        <strain evidence="4">TRM S81-3</strain>
    </source>
</reference>
<proteinExistence type="predicted"/>
<evidence type="ECO:0000256" key="2">
    <source>
        <dbReference type="SAM" id="SignalP"/>
    </source>
</evidence>
<organism evidence="4 5">
    <name type="scientific">Streptomyces griseicoloratus</name>
    <dbReference type="NCBI Taxonomy" id="2752516"/>
    <lineage>
        <taxon>Bacteria</taxon>
        <taxon>Bacillati</taxon>
        <taxon>Actinomycetota</taxon>
        <taxon>Actinomycetes</taxon>
        <taxon>Kitasatosporales</taxon>
        <taxon>Streptomycetaceae</taxon>
        <taxon>Streptomyces</taxon>
    </lineage>
</organism>
<feature type="compositionally biased region" description="Low complexity" evidence="1">
    <location>
        <begin position="11"/>
        <end position="30"/>
    </location>
</feature>
<dbReference type="Pfam" id="PF20434">
    <property type="entry name" value="BD-FAE"/>
    <property type="match status" value="1"/>
</dbReference>
<keyword evidence="2" id="KW-0732">Signal</keyword>
<feature type="chain" id="PRO_5036719770" evidence="2">
    <location>
        <begin position="23"/>
        <end position="486"/>
    </location>
</feature>
<dbReference type="InterPro" id="IPR048124">
    <property type="entry name" value="Tannase_B"/>
</dbReference>
<dbReference type="InterPro" id="IPR049492">
    <property type="entry name" value="BD-FAE-like_dom"/>
</dbReference>
<dbReference type="RefSeq" id="WP_188179537.1">
    <property type="nucleotide sequence ID" value="NZ_JACVQF010000158.1"/>
</dbReference>
<dbReference type="EMBL" id="JACVQF010000158">
    <property type="protein sequence ID" value="MBD0418485.1"/>
    <property type="molecule type" value="Genomic_DNA"/>
</dbReference>
<protein>
    <submittedName>
        <fullName evidence="4">Tat pathway signal protein</fullName>
    </submittedName>
</protein>
<dbReference type="SUPFAM" id="SSF53474">
    <property type="entry name" value="alpha/beta-Hydrolases"/>
    <property type="match status" value="1"/>
</dbReference>
<evidence type="ECO:0000313" key="4">
    <source>
        <dbReference type="EMBL" id="MBD0418485.1"/>
    </source>
</evidence>
<dbReference type="AlphaFoldDB" id="A0A926KX79"/>
<feature type="domain" description="BD-FAE-like" evidence="3">
    <location>
        <begin position="160"/>
        <end position="245"/>
    </location>
</feature>
<name>A0A926KX79_9ACTN</name>
<keyword evidence="5" id="KW-1185">Reference proteome</keyword>
<evidence type="ECO:0000313" key="5">
    <source>
        <dbReference type="Proteomes" id="UP000621210"/>
    </source>
</evidence>
<sequence length="486" mass="51770">MKRRELAKVMAATTAVPSGAAAAGPASATARPERRDPLAFDPDDHTTLTATVVTGDGEKTVTYRFHRAVPYVAEPVDLTHQTLNVSVPVAVDGKPVGAGRAPILLSNAVGGYLPSSTAGATGISTNRPNPPLALAAGCVVVEPGARGRTLVDADGTHHGVAPAAVVDLKAAVRYLRHNEGRIPGNTDRIVATGVGAGGALTALLGATGDSPRYEPHLRALGAADASDAVFAAAPYCPITDLEHADMAYEWNWGGNPLPGGAQADQALSRELRARFAEYQASLRLSGGNGFGRLTARNYDTYLVRTHLEPSATRYLTALADDERERYLAANPWIHWTGGRASFTWADFLAHVGARKKNVPSFDALDLSTPENNLFGHGTTGARHFTLWSLRRATGDNRARLDADLHDTLDLMNPMPSLARGNPHRARHWFIRVGTKDTDTSLTVVGNLAAALEHLGDDVDASMYWDGGHGVNLDAPDFIDWIDRVCR</sequence>
<comment type="caution">
    <text evidence="4">The sequence shown here is derived from an EMBL/GenBank/DDBJ whole genome shotgun (WGS) entry which is preliminary data.</text>
</comment>
<dbReference type="InterPro" id="IPR029058">
    <property type="entry name" value="AB_hydrolase_fold"/>
</dbReference>
<dbReference type="NCBIfam" id="NF041556">
    <property type="entry name" value="tannase_B"/>
    <property type="match status" value="1"/>
</dbReference>
<dbReference type="Proteomes" id="UP000621210">
    <property type="component" value="Unassembled WGS sequence"/>
</dbReference>
<reference evidence="4" key="2">
    <citation type="submission" date="2020-09" db="EMBL/GenBank/DDBJ databases">
        <authorList>
            <person name="Luo X."/>
        </authorList>
    </citation>
    <scope>NUCLEOTIDE SEQUENCE</scope>
    <source>
        <strain evidence="4">TRM S81-3</strain>
    </source>
</reference>
<feature type="signal peptide" evidence="2">
    <location>
        <begin position="1"/>
        <end position="22"/>
    </location>
</feature>
<evidence type="ECO:0000259" key="3">
    <source>
        <dbReference type="Pfam" id="PF20434"/>
    </source>
</evidence>